<feature type="transmembrane region" description="Helical" evidence="1">
    <location>
        <begin position="41"/>
        <end position="68"/>
    </location>
</feature>
<dbReference type="Proteomes" id="UP001241110">
    <property type="component" value="Unassembled WGS sequence"/>
</dbReference>
<evidence type="ECO:0000313" key="5">
    <source>
        <dbReference type="Proteomes" id="UP001241110"/>
    </source>
</evidence>
<name>A0AAE3QRP8_9BACT</name>
<evidence type="ECO:0000256" key="1">
    <source>
        <dbReference type="SAM" id="Phobius"/>
    </source>
</evidence>
<gene>
    <name evidence="2" type="ORF">QNI16_17400</name>
    <name evidence="3" type="ORF">QNI19_02775</name>
</gene>
<protein>
    <submittedName>
        <fullName evidence="2">Uncharacterized protein</fullName>
    </submittedName>
</protein>
<evidence type="ECO:0000313" key="2">
    <source>
        <dbReference type="EMBL" id="MDJ1482285.1"/>
    </source>
</evidence>
<keyword evidence="1" id="KW-1133">Transmembrane helix</keyword>
<evidence type="ECO:0000313" key="3">
    <source>
        <dbReference type="EMBL" id="MDJ1491839.1"/>
    </source>
</evidence>
<comment type="caution">
    <text evidence="2">The sequence shown here is derived from an EMBL/GenBank/DDBJ whole genome shotgun (WGS) entry which is preliminary data.</text>
</comment>
<dbReference type="EMBL" id="JASJOT010000001">
    <property type="protein sequence ID" value="MDJ1491839.1"/>
    <property type="molecule type" value="Genomic_DNA"/>
</dbReference>
<sequence length="73" mass="8401">MVFLLSLAIYLAGIAPAYYIMKLSDNLTGEEDTPQNRLSYALGSWVIFIPCAAKLILAWLFLAIYRFIEWIRK</sequence>
<dbReference type="AlphaFoldDB" id="A0AAE3QRP8"/>
<evidence type="ECO:0000313" key="4">
    <source>
        <dbReference type="Proteomes" id="UP001228581"/>
    </source>
</evidence>
<proteinExistence type="predicted"/>
<reference evidence="2 4" key="1">
    <citation type="submission" date="2023-05" db="EMBL/GenBank/DDBJ databases">
        <authorList>
            <person name="Zhang X."/>
        </authorList>
    </citation>
    <scope>NUCLEOTIDE SEQUENCE</scope>
    <source>
        <strain evidence="3 4">DM2B3-1</strain>
        <strain evidence="2">YF14B1</strain>
    </source>
</reference>
<dbReference type="RefSeq" id="WP_313981201.1">
    <property type="nucleotide sequence ID" value="NZ_JASJOR010000035.1"/>
</dbReference>
<keyword evidence="1" id="KW-0812">Transmembrane</keyword>
<keyword evidence="4" id="KW-1185">Reference proteome</keyword>
<dbReference type="EMBL" id="JASJOS010000007">
    <property type="protein sequence ID" value="MDJ1482285.1"/>
    <property type="molecule type" value="Genomic_DNA"/>
</dbReference>
<dbReference type="Proteomes" id="UP001228581">
    <property type="component" value="Unassembled WGS sequence"/>
</dbReference>
<organism evidence="2 5">
    <name type="scientific">Xanthocytophaga flava</name>
    <dbReference type="NCBI Taxonomy" id="3048013"/>
    <lineage>
        <taxon>Bacteria</taxon>
        <taxon>Pseudomonadati</taxon>
        <taxon>Bacteroidota</taxon>
        <taxon>Cytophagia</taxon>
        <taxon>Cytophagales</taxon>
        <taxon>Rhodocytophagaceae</taxon>
        <taxon>Xanthocytophaga</taxon>
    </lineage>
</organism>
<keyword evidence="1" id="KW-0472">Membrane</keyword>
<accession>A0AAE3QRP8</accession>